<evidence type="ECO:0000256" key="2">
    <source>
        <dbReference type="ARBA" id="ARBA00008017"/>
    </source>
</evidence>
<evidence type="ECO:0000313" key="11">
    <source>
        <dbReference type="Proteomes" id="UP000195781"/>
    </source>
</evidence>
<dbReference type="RefSeq" id="WP_094334924.1">
    <property type="nucleotide sequence ID" value="NZ_NFIE01000003.1"/>
</dbReference>
<feature type="transmembrane region" description="Helical" evidence="7">
    <location>
        <begin position="50"/>
        <end position="75"/>
    </location>
</feature>
<dbReference type="Pfam" id="PF00924">
    <property type="entry name" value="MS_channel_2nd"/>
    <property type="match status" value="1"/>
</dbReference>
<feature type="domain" description="Mechanosensitive ion channel MscS" evidence="8">
    <location>
        <begin position="103"/>
        <end position="164"/>
    </location>
</feature>
<dbReference type="GO" id="GO:0005886">
    <property type="term" value="C:plasma membrane"/>
    <property type="evidence" value="ECO:0007669"/>
    <property type="project" value="UniProtKB-SubCell"/>
</dbReference>
<dbReference type="GO" id="GO:0008381">
    <property type="term" value="F:mechanosensitive monoatomic ion channel activity"/>
    <property type="evidence" value="ECO:0007669"/>
    <property type="project" value="InterPro"/>
</dbReference>
<comment type="caution">
    <text evidence="10">The sequence shown here is derived from an EMBL/GenBank/DDBJ whole genome shotgun (WGS) entry which is preliminary data.</text>
</comment>
<dbReference type="Gene3D" id="2.30.30.60">
    <property type="match status" value="1"/>
</dbReference>
<evidence type="ECO:0000256" key="5">
    <source>
        <dbReference type="ARBA" id="ARBA00022989"/>
    </source>
</evidence>
<dbReference type="InterPro" id="IPR010920">
    <property type="entry name" value="LSM_dom_sf"/>
</dbReference>
<dbReference type="InterPro" id="IPR006685">
    <property type="entry name" value="MscS_channel_2nd"/>
</dbReference>
<feature type="transmembrane region" description="Helical" evidence="7">
    <location>
        <begin position="20"/>
        <end position="38"/>
    </location>
</feature>
<evidence type="ECO:0000256" key="4">
    <source>
        <dbReference type="ARBA" id="ARBA00022692"/>
    </source>
</evidence>
<dbReference type="PANTHER" id="PTHR30221:SF1">
    <property type="entry name" value="SMALL-CONDUCTANCE MECHANOSENSITIVE CHANNEL"/>
    <property type="match status" value="1"/>
</dbReference>
<protein>
    <submittedName>
        <fullName evidence="10">Mechanosensitive ion channel protein MscS</fullName>
    </submittedName>
</protein>
<dbReference type="Proteomes" id="UP000195781">
    <property type="component" value="Unassembled WGS sequence"/>
</dbReference>
<evidence type="ECO:0000256" key="6">
    <source>
        <dbReference type="ARBA" id="ARBA00023136"/>
    </source>
</evidence>
<dbReference type="InterPro" id="IPR011014">
    <property type="entry name" value="MscS_channel_TM-2"/>
</dbReference>
<keyword evidence="3" id="KW-1003">Cell membrane</keyword>
<feature type="domain" description="Mechanosensitive ion channel transmembrane helices 2/3" evidence="9">
    <location>
        <begin position="60"/>
        <end position="102"/>
    </location>
</feature>
<dbReference type="Pfam" id="PF21088">
    <property type="entry name" value="MS_channel_1st"/>
    <property type="match status" value="1"/>
</dbReference>
<feature type="transmembrane region" description="Helical" evidence="7">
    <location>
        <begin position="81"/>
        <end position="101"/>
    </location>
</feature>
<dbReference type="InterPro" id="IPR049142">
    <property type="entry name" value="MS_channel_1st"/>
</dbReference>
<dbReference type="InterPro" id="IPR045275">
    <property type="entry name" value="MscS_archaea/bacteria_type"/>
</dbReference>
<evidence type="ECO:0000259" key="9">
    <source>
        <dbReference type="Pfam" id="PF21088"/>
    </source>
</evidence>
<sequence length="266" mass="27993">MQDIITVVKNLLESSLFRSVFWACVIFIATLVASRLAVRALRHVLRRDESPLPTVSIIANIVRAIIWIIGVSIILDSCFGINTSSVIAALGVGGIAVSLGFQDTLANLIGGLQVTLMGIVKPGDNIEVGSESGVVQDVTWRHTTIQDSMGQTVIVPNSIISTTALVHLLPANRVTVPFTIPRTSTGDDAAKRDAQLTGTDALSQRIIDCAREAASSVSPVVSGPTVYFAEIAELGIRGKVILQVKDAAQVSAAADAIVRALATMLG</sequence>
<dbReference type="EMBL" id="NFIE01000003">
    <property type="protein sequence ID" value="OUN89478.1"/>
    <property type="molecule type" value="Genomic_DNA"/>
</dbReference>
<reference evidence="11" key="1">
    <citation type="submission" date="2017-04" db="EMBL/GenBank/DDBJ databases">
        <title>Function of individual gut microbiota members based on whole genome sequencing of pure cultures obtained from chicken caecum.</title>
        <authorList>
            <person name="Medvecky M."/>
            <person name="Cejkova D."/>
            <person name="Polansky O."/>
            <person name="Karasova D."/>
            <person name="Kubasova T."/>
            <person name="Cizek A."/>
            <person name="Rychlik I."/>
        </authorList>
    </citation>
    <scope>NUCLEOTIDE SEQUENCE [LARGE SCALE GENOMIC DNA]</scope>
    <source>
        <strain evidence="11">An5</strain>
    </source>
</reference>
<dbReference type="OrthoDB" id="9775207at2"/>
<evidence type="ECO:0000313" key="10">
    <source>
        <dbReference type="EMBL" id="OUN89478.1"/>
    </source>
</evidence>
<evidence type="ECO:0000259" key="8">
    <source>
        <dbReference type="Pfam" id="PF00924"/>
    </source>
</evidence>
<evidence type="ECO:0000256" key="1">
    <source>
        <dbReference type="ARBA" id="ARBA00004651"/>
    </source>
</evidence>
<dbReference type="SUPFAM" id="SSF82861">
    <property type="entry name" value="Mechanosensitive channel protein MscS (YggB), transmembrane region"/>
    <property type="match status" value="1"/>
</dbReference>
<dbReference type="InterPro" id="IPR023408">
    <property type="entry name" value="MscS_beta-dom_sf"/>
</dbReference>
<dbReference type="SUPFAM" id="SSF50182">
    <property type="entry name" value="Sm-like ribonucleoproteins"/>
    <property type="match status" value="1"/>
</dbReference>
<keyword evidence="5 7" id="KW-1133">Transmembrane helix</keyword>
<keyword evidence="11" id="KW-1185">Reference proteome</keyword>
<organism evidence="10 11">
    <name type="scientific">[Collinsella] massiliensis</name>
    <dbReference type="NCBI Taxonomy" id="1232426"/>
    <lineage>
        <taxon>Bacteria</taxon>
        <taxon>Bacillati</taxon>
        <taxon>Actinomycetota</taxon>
        <taxon>Coriobacteriia</taxon>
        <taxon>Coriobacteriales</taxon>
        <taxon>Coriobacteriaceae</taxon>
        <taxon>Enorma</taxon>
    </lineage>
</organism>
<comment type="similarity">
    <text evidence="2">Belongs to the MscS (TC 1.A.23) family.</text>
</comment>
<dbReference type="Gene3D" id="1.10.287.1260">
    <property type="match status" value="1"/>
</dbReference>
<keyword evidence="4 7" id="KW-0812">Transmembrane</keyword>
<evidence type="ECO:0000256" key="7">
    <source>
        <dbReference type="SAM" id="Phobius"/>
    </source>
</evidence>
<dbReference type="PANTHER" id="PTHR30221">
    <property type="entry name" value="SMALL-CONDUCTANCE MECHANOSENSITIVE CHANNEL"/>
    <property type="match status" value="1"/>
</dbReference>
<dbReference type="AlphaFoldDB" id="A0A1Y3XYU4"/>
<name>A0A1Y3XYU4_9ACTN</name>
<gene>
    <name evidence="10" type="ORF">B5G02_01610</name>
</gene>
<accession>A0A1Y3XYU4</accession>
<evidence type="ECO:0000256" key="3">
    <source>
        <dbReference type="ARBA" id="ARBA00022475"/>
    </source>
</evidence>
<keyword evidence="6 7" id="KW-0472">Membrane</keyword>
<proteinExistence type="inferred from homology"/>
<comment type="subcellular location">
    <subcellularLocation>
        <location evidence="1">Cell membrane</location>
        <topology evidence="1">Multi-pass membrane protein</topology>
    </subcellularLocation>
</comment>